<evidence type="ECO:0000256" key="1">
    <source>
        <dbReference type="SAM" id="SignalP"/>
    </source>
</evidence>
<reference evidence="2" key="1">
    <citation type="submission" date="2023-06" db="EMBL/GenBank/DDBJ databases">
        <title>Genomic analysis of the entomopathogenic nematode Steinernema hermaphroditum.</title>
        <authorList>
            <person name="Schwarz E.M."/>
            <person name="Heppert J.K."/>
            <person name="Baniya A."/>
            <person name="Schwartz H.T."/>
            <person name="Tan C.-H."/>
            <person name="Antoshechkin I."/>
            <person name="Sternberg P.W."/>
            <person name="Goodrich-Blair H."/>
            <person name="Dillman A.R."/>
        </authorList>
    </citation>
    <scope>NUCLEOTIDE SEQUENCE</scope>
    <source>
        <strain evidence="2">PS9179</strain>
        <tissue evidence="2">Whole animal</tissue>
    </source>
</reference>
<name>A0AA39GZE4_9BILA</name>
<keyword evidence="1" id="KW-0732">Signal</keyword>
<evidence type="ECO:0000313" key="2">
    <source>
        <dbReference type="EMBL" id="KAK0396367.1"/>
    </source>
</evidence>
<evidence type="ECO:0000313" key="3">
    <source>
        <dbReference type="Proteomes" id="UP001175271"/>
    </source>
</evidence>
<gene>
    <name evidence="2" type="ORF">QR680_001693</name>
</gene>
<dbReference type="AlphaFoldDB" id="A0AA39GZE4"/>
<dbReference type="EMBL" id="JAUCMV010000005">
    <property type="protein sequence ID" value="KAK0396367.1"/>
    <property type="molecule type" value="Genomic_DNA"/>
</dbReference>
<accession>A0AA39GZE4</accession>
<proteinExistence type="predicted"/>
<protein>
    <submittedName>
        <fullName evidence="2">Uncharacterized protein</fullName>
    </submittedName>
</protein>
<feature type="signal peptide" evidence="1">
    <location>
        <begin position="1"/>
        <end position="20"/>
    </location>
</feature>
<keyword evidence="3" id="KW-1185">Reference proteome</keyword>
<organism evidence="2 3">
    <name type="scientific">Steinernema hermaphroditum</name>
    <dbReference type="NCBI Taxonomy" id="289476"/>
    <lineage>
        <taxon>Eukaryota</taxon>
        <taxon>Metazoa</taxon>
        <taxon>Ecdysozoa</taxon>
        <taxon>Nematoda</taxon>
        <taxon>Chromadorea</taxon>
        <taxon>Rhabditida</taxon>
        <taxon>Tylenchina</taxon>
        <taxon>Panagrolaimomorpha</taxon>
        <taxon>Strongyloidoidea</taxon>
        <taxon>Steinernematidae</taxon>
        <taxon>Steinernema</taxon>
    </lineage>
</organism>
<feature type="chain" id="PRO_5041321825" evidence="1">
    <location>
        <begin position="21"/>
        <end position="101"/>
    </location>
</feature>
<comment type="caution">
    <text evidence="2">The sequence shown here is derived from an EMBL/GenBank/DDBJ whole genome shotgun (WGS) entry which is preliminary data.</text>
</comment>
<sequence length="101" mass="11672">MIRHLCLLMLLLGYCAGTFARFDRISECERICAVGMSAECCECIGCHQAMRFGKRAFHSEEEIEGLNWPRSYRGRFRPLLNAQKLLELLSGYDILLPREDK</sequence>
<dbReference type="Proteomes" id="UP001175271">
    <property type="component" value="Unassembled WGS sequence"/>
</dbReference>